<dbReference type="EC" id="2.7.13.3" evidence="3"/>
<evidence type="ECO:0000256" key="13">
    <source>
        <dbReference type="ARBA" id="ARBA00023163"/>
    </source>
</evidence>
<dbReference type="SMART" id="SM00388">
    <property type="entry name" value="HisKA"/>
    <property type="match status" value="1"/>
</dbReference>
<keyword evidence="11" id="KW-0805">Transcription regulation</keyword>
<evidence type="ECO:0000256" key="7">
    <source>
        <dbReference type="ARBA" id="ARBA00022741"/>
    </source>
</evidence>
<dbReference type="Gene3D" id="2.60.40.10">
    <property type="entry name" value="Immunoglobulins"/>
    <property type="match status" value="1"/>
</dbReference>
<feature type="domain" description="HTH araC/xylS-type" evidence="16">
    <location>
        <begin position="1235"/>
        <end position="1334"/>
    </location>
</feature>
<dbReference type="SUPFAM" id="SSF63829">
    <property type="entry name" value="Calcium-dependent phosphotriesterase"/>
    <property type="match status" value="2"/>
</dbReference>
<evidence type="ECO:0000259" key="17">
    <source>
        <dbReference type="PROSITE" id="PS50109"/>
    </source>
</evidence>
<dbReference type="CDD" id="cd00082">
    <property type="entry name" value="HisKA"/>
    <property type="match status" value="1"/>
</dbReference>
<comment type="catalytic activity">
    <reaction evidence="1">
        <text>ATP + protein L-histidine = ADP + protein N-phospho-L-histidine.</text>
        <dbReference type="EC" id="2.7.13.3"/>
    </reaction>
</comment>
<evidence type="ECO:0000256" key="4">
    <source>
        <dbReference type="ARBA" id="ARBA00022475"/>
    </source>
</evidence>
<organism evidence="19 20">
    <name type="scientific">Pustulibacterium marinum</name>
    <dbReference type="NCBI Taxonomy" id="1224947"/>
    <lineage>
        <taxon>Bacteria</taxon>
        <taxon>Pseudomonadati</taxon>
        <taxon>Bacteroidota</taxon>
        <taxon>Flavobacteriia</taxon>
        <taxon>Flavobacteriales</taxon>
        <taxon>Flavobacteriaceae</taxon>
        <taxon>Pustulibacterium</taxon>
    </lineage>
</organism>
<dbReference type="GO" id="GO:0005886">
    <property type="term" value="C:plasma membrane"/>
    <property type="evidence" value="ECO:0007669"/>
    <property type="project" value="UniProtKB-SubCell"/>
</dbReference>
<dbReference type="InterPro" id="IPR036097">
    <property type="entry name" value="HisK_dim/P_sf"/>
</dbReference>
<evidence type="ECO:0000256" key="15">
    <source>
        <dbReference type="SAM" id="Phobius"/>
    </source>
</evidence>
<dbReference type="SUPFAM" id="SSF46689">
    <property type="entry name" value="Homeodomain-like"/>
    <property type="match status" value="1"/>
</dbReference>
<keyword evidence="15" id="KW-1133">Transmembrane helix</keyword>
<accession>A0A1I7GFA5</accession>
<dbReference type="InterPro" id="IPR009057">
    <property type="entry name" value="Homeodomain-like_sf"/>
</dbReference>
<dbReference type="InterPro" id="IPR015943">
    <property type="entry name" value="WD40/YVTN_repeat-like_dom_sf"/>
</dbReference>
<dbReference type="PROSITE" id="PS50110">
    <property type="entry name" value="RESPONSE_REGULATORY"/>
    <property type="match status" value="1"/>
</dbReference>
<dbReference type="InterPro" id="IPR005467">
    <property type="entry name" value="His_kinase_dom"/>
</dbReference>
<dbReference type="InterPro" id="IPR011044">
    <property type="entry name" value="Quino_amine_DH_bsu"/>
</dbReference>
<feature type="modified residue" description="4-aspartylphosphate" evidence="14">
    <location>
        <position position="1136"/>
    </location>
</feature>
<evidence type="ECO:0000256" key="2">
    <source>
        <dbReference type="ARBA" id="ARBA00004236"/>
    </source>
</evidence>
<evidence type="ECO:0000259" key="18">
    <source>
        <dbReference type="PROSITE" id="PS50110"/>
    </source>
</evidence>
<dbReference type="SMART" id="SM00387">
    <property type="entry name" value="HATPase_c"/>
    <property type="match status" value="1"/>
</dbReference>
<dbReference type="Pfam" id="PF07494">
    <property type="entry name" value="Reg_prop"/>
    <property type="match status" value="1"/>
</dbReference>
<dbReference type="RefSeq" id="WP_177229089.1">
    <property type="nucleotide sequence ID" value="NZ_FPBK01000004.1"/>
</dbReference>
<reference evidence="20" key="1">
    <citation type="submission" date="2016-10" db="EMBL/GenBank/DDBJ databases">
        <authorList>
            <person name="Varghese N."/>
            <person name="Submissions S."/>
        </authorList>
    </citation>
    <scope>NUCLEOTIDE SEQUENCE [LARGE SCALE GENOMIC DNA]</scope>
    <source>
        <strain evidence="20">CGMCC 1.12333</strain>
    </source>
</reference>
<dbReference type="PANTHER" id="PTHR43547:SF2">
    <property type="entry name" value="HYBRID SIGNAL TRANSDUCTION HISTIDINE KINASE C"/>
    <property type="match status" value="1"/>
</dbReference>
<name>A0A1I7GFA5_9FLAO</name>
<dbReference type="GO" id="GO:0043565">
    <property type="term" value="F:sequence-specific DNA binding"/>
    <property type="evidence" value="ECO:0007669"/>
    <property type="project" value="InterPro"/>
</dbReference>
<keyword evidence="12 15" id="KW-0472">Membrane</keyword>
<feature type="transmembrane region" description="Helical" evidence="15">
    <location>
        <begin position="770"/>
        <end position="788"/>
    </location>
</feature>
<keyword evidence="13" id="KW-0804">Transcription</keyword>
<dbReference type="InterPro" id="IPR011123">
    <property type="entry name" value="Y_Y_Y"/>
</dbReference>
<evidence type="ECO:0000256" key="3">
    <source>
        <dbReference type="ARBA" id="ARBA00012438"/>
    </source>
</evidence>
<keyword evidence="6" id="KW-0808">Transferase</keyword>
<dbReference type="GO" id="GO:0005524">
    <property type="term" value="F:ATP binding"/>
    <property type="evidence" value="ECO:0007669"/>
    <property type="project" value="UniProtKB-KW"/>
</dbReference>
<dbReference type="SUPFAM" id="SSF52172">
    <property type="entry name" value="CheY-like"/>
    <property type="match status" value="1"/>
</dbReference>
<dbReference type="PROSITE" id="PS01124">
    <property type="entry name" value="HTH_ARAC_FAMILY_2"/>
    <property type="match status" value="1"/>
</dbReference>
<evidence type="ECO:0000256" key="6">
    <source>
        <dbReference type="ARBA" id="ARBA00022679"/>
    </source>
</evidence>
<dbReference type="FunFam" id="3.30.565.10:FF:000023">
    <property type="entry name" value="PAS domain-containing sensor histidine kinase"/>
    <property type="match status" value="1"/>
</dbReference>
<dbReference type="InterPro" id="IPR003661">
    <property type="entry name" value="HisK_dim/P_dom"/>
</dbReference>
<dbReference type="Proteomes" id="UP000199138">
    <property type="component" value="Unassembled WGS sequence"/>
</dbReference>
<dbReference type="InterPro" id="IPR011006">
    <property type="entry name" value="CheY-like_superfamily"/>
</dbReference>
<evidence type="ECO:0000256" key="11">
    <source>
        <dbReference type="ARBA" id="ARBA00023015"/>
    </source>
</evidence>
<keyword evidence="7" id="KW-0547">Nucleotide-binding</keyword>
<evidence type="ECO:0000313" key="20">
    <source>
        <dbReference type="Proteomes" id="UP000199138"/>
    </source>
</evidence>
<comment type="subcellular location">
    <subcellularLocation>
        <location evidence="2">Cell membrane</location>
    </subcellularLocation>
</comment>
<keyword evidence="20" id="KW-1185">Reference proteome</keyword>
<gene>
    <name evidence="19" type="ORF">SAMN05216480_104171</name>
</gene>
<proteinExistence type="predicted"/>
<evidence type="ECO:0000256" key="14">
    <source>
        <dbReference type="PROSITE-ProRule" id="PRU00169"/>
    </source>
</evidence>
<evidence type="ECO:0000256" key="9">
    <source>
        <dbReference type="ARBA" id="ARBA00022840"/>
    </source>
</evidence>
<sequence>MKKFLSIFCCCLIQLYHTTQAQDIKHIDIKDGLSHNSVTSLMQDSKGYLWIGTYDGLNKYDGYNFRVYKNRIGDEHSLRTNTVHSLAETSSGDIWVGGVKGVSVLKKNEYRFTNLYYQSERDTLNTQELNSNIQDIQRLSNGDMLVASYHLGLLLYKRDKYIGKQIPLILPDGSSSIFSYDVECIGYNAHREQVWIAVKNYGIYSLDLKSNKLLPFLRVKSQIKDLLLDTQRNLLWMATEEGLFGIDTKNATIQLSYLNEISVTRLLIDHAGKLWITTDGSGIYTIENDSLTLQNEQKFHRKQISSSDAFFGIFEDRERNIWLGSLRAGISMISHRGPVFQKYLIEKGSDIDAQINFVSSFCEAKNGKGLYIGTSGEGIQFWDREADRFQAVNPENGYTSKLITGITQGIGAKYWVTSWNGGVDCWDSQSNRMQHYTCYNTVTGKEEKNAWFSLKDTKDQLWVSTSNTGTLYRFNPETNQFEIYNSNIRDVQCMIETKDGTLWAGNYSELLKINPTKHTFESYELGYPVRSLAEDSNGQLWVGLQEGGLLSYNRKNHTYKRFTTDEGLPDNTILRILEDEHQKLWLSTYHGIASFDKTTHFTNYSSSDGLQSNQFSFNAGLRLHNGDLAFGGINGFNVFNPIKINPSNETHGVQLKSVTIQNKELSPNGKELKIGKNNHYQLQIPYDQTAVAFNFVAIDYHHADKIQYAYILENWDMQWNYSHNDRNASYNRLEKGTYQFKVKVRNENGSWGNPVQLATLTILPPWYRTWWSYTLYGLVIIGIFVLYFRYTKQRERLRYDIKIAKLTAHKERELAEKQKAVFTYLTHEFRTPLTLIINPIKKLVHKVAPEFQPDILVAQRNSERLLKLIDQLLIFRKAESDAEQLVVSEFHLDQMLQEIYACFEYRAHDMDIHCQIDFQCTETLCYGDFEKMEIVFFNLFSNAFKFTPKHQSIQVTVTDTVEDFTIQVADTGCGIHPEDVPHIFEKFYSSRNQDGKKNGGYGIGLFTVKYFVEKHGGYITCESSLGRGTTFHIVIKKGYEHFENCKDVIFKLEKENKCSIPKPTEASFDSFTESSPKMALNPLTKQYKILIVEDDQDMRNYVGKLFSAEYIVESTSNGKEAITSIKKNEPDLVISDVVMDEIDGIALCNWMKKDPKWSHIPIILLTSTRSSETELQGLHSGADDYITKPFDNAILLARVESLLKSRSELRRYYLDSITLKENHSKVAPEYSEFFEKCIQVIEDHITDKEFNVKEFSKIMGMSHSALYKKIKAISGQTTTAFIRSVRLRKAAILLLTTDSTIGEAGSFVGIEDPKYFRKKFVELFGMPPSKYVKKYRDSFHKEYHRIRP</sequence>
<dbReference type="SUPFAM" id="SSF50969">
    <property type="entry name" value="YVTN repeat-like/Quinoprotein amine dehydrogenase"/>
    <property type="match status" value="1"/>
</dbReference>
<dbReference type="Gene3D" id="1.10.10.60">
    <property type="entry name" value="Homeodomain-like"/>
    <property type="match status" value="1"/>
</dbReference>
<evidence type="ECO:0000256" key="8">
    <source>
        <dbReference type="ARBA" id="ARBA00022777"/>
    </source>
</evidence>
<evidence type="ECO:0000256" key="1">
    <source>
        <dbReference type="ARBA" id="ARBA00000085"/>
    </source>
</evidence>
<dbReference type="Pfam" id="PF00072">
    <property type="entry name" value="Response_reg"/>
    <property type="match status" value="1"/>
</dbReference>
<dbReference type="Gene3D" id="3.40.50.2300">
    <property type="match status" value="1"/>
</dbReference>
<dbReference type="SMART" id="SM00342">
    <property type="entry name" value="HTH_ARAC"/>
    <property type="match status" value="1"/>
</dbReference>
<keyword evidence="10" id="KW-0902">Two-component regulatory system</keyword>
<evidence type="ECO:0000259" key="16">
    <source>
        <dbReference type="PROSITE" id="PS01124"/>
    </source>
</evidence>
<dbReference type="SUPFAM" id="SSF47384">
    <property type="entry name" value="Homodimeric domain of signal transducing histidine kinase"/>
    <property type="match status" value="1"/>
</dbReference>
<dbReference type="InterPro" id="IPR018060">
    <property type="entry name" value="HTH_AraC"/>
</dbReference>
<dbReference type="PROSITE" id="PS50109">
    <property type="entry name" value="HIS_KIN"/>
    <property type="match status" value="1"/>
</dbReference>
<dbReference type="InterPro" id="IPR001789">
    <property type="entry name" value="Sig_transdc_resp-reg_receiver"/>
</dbReference>
<dbReference type="SUPFAM" id="SSF55874">
    <property type="entry name" value="ATPase domain of HSP90 chaperone/DNA topoisomerase II/histidine kinase"/>
    <property type="match status" value="1"/>
</dbReference>
<evidence type="ECO:0000313" key="19">
    <source>
        <dbReference type="EMBL" id="SFU47125.1"/>
    </source>
</evidence>
<keyword evidence="8 19" id="KW-0418">Kinase</keyword>
<keyword evidence="9" id="KW-0067">ATP-binding</keyword>
<dbReference type="InterPro" id="IPR004358">
    <property type="entry name" value="Sig_transdc_His_kin-like_C"/>
</dbReference>
<dbReference type="SMART" id="SM00448">
    <property type="entry name" value="REC"/>
    <property type="match status" value="1"/>
</dbReference>
<keyword evidence="15" id="KW-0812">Transmembrane</keyword>
<dbReference type="PRINTS" id="PR00344">
    <property type="entry name" value="BCTRLSENSOR"/>
</dbReference>
<dbReference type="GO" id="GO:0000155">
    <property type="term" value="F:phosphorelay sensor kinase activity"/>
    <property type="evidence" value="ECO:0007669"/>
    <property type="project" value="InterPro"/>
</dbReference>
<dbReference type="InterPro" id="IPR036890">
    <property type="entry name" value="HATPase_C_sf"/>
</dbReference>
<evidence type="ECO:0000256" key="12">
    <source>
        <dbReference type="ARBA" id="ARBA00023136"/>
    </source>
</evidence>
<dbReference type="Pfam" id="PF02518">
    <property type="entry name" value="HATPase_c"/>
    <property type="match status" value="1"/>
</dbReference>
<dbReference type="InterPro" id="IPR003594">
    <property type="entry name" value="HATPase_dom"/>
</dbReference>
<evidence type="ECO:0000256" key="5">
    <source>
        <dbReference type="ARBA" id="ARBA00022553"/>
    </source>
</evidence>
<dbReference type="Gene3D" id="1.10.287.130">
    <property type="match status" value="1"/>
</dbReference>
<dbReference type="Pfam" id="PF00512">
    <property type="entry name" value="HisKA"/>
    <property type="match status" value="1"/>
</dbReference>
<dbReference type="Pfam" id="PF12833">
    <property type="entry name" value="HTH_18"/>
    <property type="match status" value="1"/>
</dbReference>
<dbReference type="Gene3D" id="3.30.565.10">
    <property type="entry name" value="Histidine kinase-like ATPase, C-terminal domain"/>
    <property type="match status" value="1"/>
</dbReference>
<dbReference type="Gene3D" id="2.130.10.10">
    <property type="entry name" value="YVTN repeat-like/Quinoprotein amine dehydrogenase"/>
    <property type="match status" value="2"/>
</dbReference>
<dbReference type="Pfam" id="PF07495">
    <property type="entry name" value="Y_Y_Y"/>
    <property type="match status" value="1"/>
</dbReference>
<feature type="domain" description="Response regulatory" evidence="18">
    <location>
        <begin position="1088"/>
        <end position="1203"/>
    </location>
</feature>
<dbReference type="PANTHER" id="PTHR43547">
    <property type="entry name" value="TWO-COMPONENT HISTIDINE KINASE"/>
    <property type="match status" value="1"/>
</dbReference>
<dbReference type="InterPro" id="IPR011110">
    <property type="entry name" value="Reg_prop"/>
</dbReference>
<keyword evidence="5 14" id="KW-0597">Phosphoprotein</keyword>
<dbReference type="GO" id="GO:0003700">
    <property type="term" value="F:DNA-binding transcription factor activity"/>
    <property type="evidence" value="ECO:0007669"/>
    <property type="project" value="InterPro"/>
</dbReference>
<keyword evidence="4" id="KW-1003">Cell membrane</keyword>
<dbReference type="InterPro" id="IPR013783">
    <property type="entry name" value="Ig-like_fold"/>
</dbReference>
<feature type="domain" description="Histidine kinase" evidence="17">
    <location>
        <begin position="824"/>
        <end position="1039"/>
    </location>
</feature>
<protein>
    <recommendedName>
        <fullName evidence="3">histidine kinase</fullName>
        <ecNumber evidence="3">2.7.13.3</ecNumber>
    </recommendedName>
</protein>
<dbReference type="EMBL" id="FPBK01000004">
    <property type="protein sequence ID" value="SFU47125.1"/>
    <property type="molecule type" value="Genomic_DNA"/>
</dbReference>
<evidence type="ECO:0000256" key="10">
    <source>
        <dbReference type="ARBA" id="ARBA00023012"/>
    </source>
</evidence>
<dbReference type="STRING" id="1224947.SAMN05216480_104171"/>